<evidence type="ECO:0000313" key="3">
    <source>
        <dbReference type="Proteomes" id="UP001596035"/>
    </source>
</evidence>
<keyword evidence="1" id="KW-0812">Transmembrane</keyword>
<evidence type="ECO:0000313" key="2">
    <source>
        <dbReference type="EMBL" id="MFC5238779.1"/>
    </source>
</evidence>
<comment type="caution">
    <text evidence="2">The sequence shown here is derived from an EMBL/GenBank/DDBJ whole genome shotgun (WGS) entry which is preliminary data.</text>
</comment>
<keyword evidence="3" id="KW-1185">Reference proteome</keyword>
<dbReference type="Proteomes" id="UP001596035">
    <property type="component" value="Unassembled WGS sequence"/>
</dbReference>
<evidence type="ECO:0000256" key="1">
    <source>
        <dbReference type="SAM" id="Phobius"/>
    </source>
</evidence>
<name>A0ABW0DME0_9ACTN</name>
<dbReference type="EMBL" id="JBHSKN010000002">
    <property type="protein sequence ID" value="MFC5238779.1"/>
    <property type="molecule type" value="Genomic_DNA"/>
</dbReference>
<keyword evidence="1" id="KW-0472">Membrane</keyword>
<gene>
    <name evidence="2" type="ORF">ACFPWV_02385</name>
</gene>
<protein>
    <submittedName>
        <fullName evidence="2">Uncharacterized protein</fullName>
    </submittedName>
</protein>
<reference evidence="3" key="1">
    <citation type="journal article" date="2019" name="Int. J. Syst. Evol. Microbiol.">
        <title>The Global Catalogue of Microorganisms (GCM) 10K type strain sequencing project: providing services to taxonomists for standard genome sequencing and annotation.</title>
        <authorList>
            <consortium name="The Broad Institute Genomics Platform"/>
            <consortium name="The Broad Institute Genome Sequencing Center for Infectious Disease"/>
            <person name="Wu L."/>
            <person name="Ma J."/>
        </authorList>
    </citation>
    <scope>NUCLEOTIDE SEQUENCE [LARGE SCALE GENOMIC DNA]</scope>
    <source>
        <strain evidence="3">CGMCC 4.7131</strain>
    </source>
</reference>
<feature type="transmembrane region" description="Helical" evidence="1">
    <location>
        <begin position="54"/>
        <end position="74"/>
    </location>
</feature>
<sequence length="78" mass="8113">MIAPIHSGFAIVVVTSGGRPLQVLPVAMGTAPPSCPVLTVFGVLCSRLVLKRQGYALVSAVTLAVLTALPRFVAARRE</sequence>
<dbReference type="RefSeq" id="WP_344569340.1">
    <property type="nucleotide sequence ID" value="NZ_BAAATG010000060.1"/>
</dbReference>
<accession>A0ABW0DME0</accession>
<proteinExistence type="predicted"/>
<keyword evidence="1" id="KW-1133">Transmembrane helix</keyword>
<organism evidence="2 3">
    <name type="scientific">Streptomyces atrovirens</name>
    <dbReference type="NCBI Taxonomy" id="285556"/>
    <lineage>
        <taxon>Bacteria</taxon>
        <taxon>Bacillati</taxon>
        <taxon>Actinomycetota</taxon>
        <taxon>Actinomycetes</taxon>
        <taxon>Kitasatosporales</taxon>
        <taxon>Streptomycetaceae</taxon>
        <taxon>Streptomyces</taxon>
    </lineage>
</organism>